<dbReference type="InterPro" id="IPR041881">
    <property type="entry name" value="PqqD_sf"/>
</dbReference>
<comment type="caution">
    <text evidence="1">The sequence shown here is derived from an EMBL/GenBank/DDBJ whole genome shotgun (WGS) entry which is preliminary data.</text>
</comment>
<evidence type="ECO:0000313" key="2">
    <source>
        <dbReference type="Proteomes" id="UP000245670"/>
    </source>
</evidence>
<sequence length="85" mass="10007">MKFFINQHIISSPYSNELMIYDSLLNKYYLIKGNGKEIFTLINEGKSVNEICSSISDLYGNDLIIQKEVMKFIYSMEEKKIIKRE</sequence>
<dbReference type="InterPro" id="IPR008792">
    <property type="entry name" value="PQQD"/>
</dbReference>
<dbReference type="RefSeq" id="WP_109405720.1">
    <property type="nucleotide sequence ID" value="NZ_QFFG01000006.1"/>
</dbReference>
<dbReference type="AlphaFoldDB" id="A0A2U2J7N7"/>
<dbReference type="EMBL" id="QFFG01000006">
    <property type="protein sequence ID" value="PWG04350.1"/>
    <property type="molecule type" value="Genomic_DNA"/>
</dbReference>
<name>A0A2U2J7N7_9FLAO</name>
<keyword evidence="2" id="KW-1185">Reference proteome</keyword>
<evidence type="ECO:0008006" key="3">
    <source>
        <dbReference type="Google" id="ProtNLM"/>
    </source>
</evidence>
<dbReference type="Pfam" id="PF05402">
    <property type="entry name" value="PqqD"/>
    <property type="match status" value="1"/>
</dbReference>
<dbReference type="Gene3D" id="1.10.10.1150">
    <property type="entry name" value="Coenzyme PQQ synthesis protein D (PqqD)"/>
    <property type="match status" value="1"/>
</dbReference>
<reference evidence="1 2" key="1">
    <citation type="submission" date="2018-05" db="EMBL/GenBank/DDBJ databases">
        <title>Polaribacter aquimarinus sp. nov., isolated from sediment in a sediment of sea.</title>
        <authorList>
            <person name="Lu D."/>
        </authorList>
    </citation>
    <scope>NUCLEOTIDE SEQUENCE [LARGE SCALE GENOMIC DNA]</scope>
    <source>
        <strain evidence="1 2">ZY113</strain>
    </source>
</reference>
<dbReference type="Proteomes" id="UP000245670">
    <property type="component" value="Unassembled WGS sequence"/>
</dbReference>
<accession>A0A2U2J7N7</accession>
<proteinExistence type="predicted"/>
<evidence type="ECO:0000313" key="1">
    <source>
        <dbReference type="EMBL" id="PWG04350.1"/>
    </source>
</evidence>
<protein>
    <recommendedName>
        <fullName evidence="3">PqqD family protein</fullName>
    </recommendedName>
</protein>
<organism evidence="1 2">
    <name type="scientific">Polaribacter aquimarinus</name>
    <dbReference type="NCBI Taxonomy" id="2100726"/>
    <lineage>
        <taxon>Bacteria</taxon>
        <taxon>Pseudomonadati</taxon>
        <taxon>Bacteroidota</taxon>
        <taxon>Flavobacteriia</taxon>
        <taxon>Flavobacteriales</taxon>
        <taxon>Flavobacteriaceae</taxon>
    </lineage>
</organism>
<gene>
    <name evidence="1" type="ORF">DIS07_13155</name>
</gene>